<gene>
    <name evidence="4" type="ORF">WN944_017514</name>
</gene>
<evidence type="ECO:0000313" key="4">
    <source>
        <dbReference type="EMBL" id="KAK9202304.1"/>
    </source>
</evidence>
<dbReference type="InterPro" id="IPR001606">
    <property type="entry name" value="ARID_dom"/>
</dbReference>
<dbReference type="InterPro" id="IPR001005">
    <property type="entry name" value="SANT/Myb"/>
</dbReference>
<keyword evidence="1" id="KW-0539">Nucleus</keyword>
<dbReference type="Pfam" id="PF01388">
    <property type="entry name" value="ARID"/>
    <property type="match status" value="1"/>
</dbReference>
<evidence type="ECO:0000256" key="2">
    <source>
        <dbReference type="SAM" id="MobiDB-lite"/>
    </source>
</evidence>
<dbReference type="PANTHER" id="PTHR46410">
    <property type="entry name" value="AT-RICH INTERACTIVE DOMAIN-CONTAINING PROTEIN 2"/>
    <property type="match status" value="1"/>
</dbReference>
<dbReference type="InterPro" id="IPR000949">
    <property type="entry name" value="ELM2_dom"/>
</dbReference>
<evidence type="ECO:0000259" key="3">
    <source>
        <dbReference type="PROSITE" id="PS51011"/>
    </source>
</evidence>
<feature type="compositionally biased region" description="Basic and acidic residues" evidence="2">
    <location>
        <begin position="454"/>
        <end position="467"/>
    </location>
</feature>
<dbReference type="SUPFAM" id="SSF46774">
    <property type="entry name" value="ARID-like"/>
    <property type="match status" value="1"/>
</dbReference>
<feature type="region of interest" description="Disordered" evidence="2">
    <location>
        <begin position="442"/>
        <end position="470"/>
    </location>
</feature>
<feature type="compositionally biased region" description="Polar residues" evidence="2">
    <location>
        <begin position="442"/>
        <end position="453"/>
    </location>
</feature>
<dbReference type="SMART" id="SM01189">
    <property type="entry name" value="ELM2"/>
    <property type="match status" value="1"/>
</dbReference>
<dbReference type="PANTHER" id="PTHR46410:SF1">
    <property type="entry name" value="AT-RICH INTERACTIVE DOMAIN-CONTAINING PROTEIN 1"/>
    <property type="match status" value="1"/>
</dbReference>
<reference evidence="4 5" key="1">
    <citation type="submission" date="2024-05" db="EMBL/GenBank/DDBJ databases">
        <title>Haplotype-resolved chromosome-level genome assembly of Huyou (Citrus changshanensis).</title>
        <authorList>
            <person name="Miao C."/>
            <person name="Chen W."/>
            <person name="Wu Y."/>
            <person name="Wang L."/>
            <person name="Zhao S."/>
            <person name="Grierson D."/>
            <person name="Xu C."/>
            <person name="Chen K."/>
        </authorList>
    </citation>
    <scope>NUCLEOTIDE SEQUENCE [LARGE SCALE GENOMIC DNA]</scope>
    <source>
        <strain evidence="4">01-14</strain>
        <tissue evidence="4">Leaf</tissue>
    </source>
</reference>
<protein>
    <recommendedName>
        <fullName evidence="3">ARID domain-containing protein</fullName>
    </recommendedName>
</protein>
<dbReference type="Gene3D" id="1.10.150.60">
    <property type="entry name" value="ARID DNA-binding domain"/>
    <property type="match status" value="1"/>
</dbReference>
<dbReference type="GO" id="GO:0003677">
    <property type="term" value="F:DNA binding"/>
    <property type="evidence" value="ECO:0007669"/>
    <property type="project" value="InterPro"/>
</dbReference>
<dbReference type="EMBL" id="JBCGBO010000005">
    <property type="protein sequence ID" value="KAK9202304.1"/>
    <property type="molecule type" value="Genomic_DNA"/>
</dbReference>
<dbReference type="PROSITE" id="PS51011">
    <property type="entry name" value="ARID"/>
    <property type="match status" value="1"/>
</dbReference>
<keyword evidence="5" id="KW-1185">Reference proteome</keyword>
<feature type="domain" description="ARID" evidence="3">
    <location>
        <begin position="44"/>
        <end position="138"/>
    </location>
</feature>
<evidence type="ECO:0000313" key="5">
    <source>
        <dbReference type="Proteomes" id="UP001428341"/>
    </source>
</evidence>
<dbReference type="CDD" id="cd16100">
    <property type="entry name" value="ARID"/>
    <property type="match status" value="1"/>
</dbReference>
<dbReference type="CDD" id="cd00167">
    <property type="entry name" value="SANT"/>
    <property type="match status" value="1"/>
</dbReference>
<proteinExistence type="predicted"/>
<dbReference type="SMART" id="SM00501">
    <property type="entry name" value="BRIGHT"/>
    <property type="match status" value="1"/>
</dbReference>
<dbReference type="SMART" id="SM01014">
    <property type="entry name" value="ARID"/>
    <property type="match status" value="1"/>
</dbReference>
<name>A0AAP0MD06_9ROSI</name>
<organism evidence="4 5">
    <name type="scientific">Citrus x changshan-huyou</name>
    <dbReference type="NCBI Taxonomy" id="2935761"/>
    <lineage>
        <taxon>Eukaryota</taxon>
        <taxon>Viridiplantae</taxon>
        <taxon>Streptophyta</taxon>
        <taxon>Embryophyta</taxon>
        <taxon>Tracheophyta</taxon>
        <taxon>Spermatophyta</taxon>
        <taxon>Magnoliopsida</taxon>
        <taxon>eudicotyledons</taxon>
        <taxon>Gunneridae</taxon>
        <taxon>Pentapetalae</taxon>
        <taxon>rosids</taxon>
        <taxon>malvids</taxon>
        <taxon>Sapindales</taxon>
        <taxon>Rutaceae</taxon>
        <taxon>Aurantioideae</taxon>
        <taxon>Citrus</taxon>
    </lineage>
</organism>
<dbReference type="Proteomes" id="UP001428341">
    <property type="component" value="Unassembled WGS sequence"/>
</dbReference>
<comment type="caution">
    <text evidence="4">The sequence shown here is derived from an EMBL/GenBank/DDBJ whole genome shotgun (WGS) entry which is preliminary data.</text>
</comment>
<dbReference type="AlphaFoldDB" id="A0AAP0MD06"/>
<accession>A0AAP0MD06</accession>
<dbReference type="InterPro" id="IPR036431">
    <property type="entry name" value="ARID_dom_sf"/>
</dbReference>
<sequence>MAGWSMVADGSVVDCVKTSEQKNIESNGSRVDLEPPLKESGPKSEKFQCYFDRFLRVFLEEICPQDIYRLLPPMLGDGQPVDLFNLFLVVREKGGYGSVTKNGLWDLVAKESGLDSSFSSSVKLVYVKYLDALERWLERVFVDDNKSTESKLSDSGLSLSGRLMELGAELKFFLSDSKKRDGAHPDFENVNSELNFVNDVNVCKNEVIVVESSGSEKSVNDDKSMHIDSTVRFSEIAKCCDDGEVKSTVVDLEVDKNGSDAEDDSHLDDVNVSKCVVNSLDLKGVCHDEQLKNARVVETNGGKKPAEFVMVVDLSVQEKKGSLSHKEKKAESSSRKRNQDSTWKMLSWVTGIAKDPCDSVVGSLPEKSKWKSYGNDKLWKQVLSYRESVFLKRHVDSSSEQSIGQKNQKMHPCMYDDHIGTSYNLRERLSCSKKTYQAGTTSNLSSVGAQNDSCRGETENHDDKELLETTGSTTPNSVFDYVVKKQIPVGPAFQAEVPGWTGVPSESDFKWLGTQIWPLQKAERKFFIERDPIGKGRQDSCGCQVRGSVECVRFHIAEKRYRLKLEVGSAFYDWKFDKMGEEVMLSWTDEDQKNFKNIVRSNPPSLEKRFWDQIFKSFPSKSREELVSYYFNVFLLQRRAHQNRYFPCEVDSDDDCESEFGSVAHSYGYETMKSASSIFHSPNKKHKMSR</sequence>
<evidence type="ECO:0000256" key="1">
    <source>
        <dbReference type="ARBA" id="ARBA00023242"/>
    </source>
</evidence>